<evidence type="ECO:0000256" key="1">
    <source>
        <dbReference type="SAM" id="Phobius"/>
    </source>
</evidence>
<dbReference type="KEGG" id="aacx:DEACI_2085"/>
<dbReference type="InterPro" id="IPR053170">
    <property type="entry name" value="Transcription_regulator"/>
</dbReference>
<keyword evidence="1" id="KW-0472">Membrane</keyword>
<dbReference type="Proteomes" id="UP000836597">
    <property type="component" value="Chromosome"/>
</dbReference>
<evidence type="ECO:0000313" key="4">
    <source>
        <dbReference type="Proteomes" id="UP001071230"/>
    </source>
</evidence>
<gene>
    <name evidence="2" type="ORF">DEACI_2085</name>
    <name evidence="3" type="ORF">DEACI_3330</name>
</gene>
<keyword evidence="4" id="KW-1185">Reference proteome</keyword>
<name>A0A8S0W387_9FIRM</name>
<organism evidence="2">
    <name type="scientific">Acididesulfobacillus acetoxydans</name>
    <dbReference type="NCBI Taxonomy" id="1561005"/>
    <lineage>
        <taxon>Bacteria</taxon>
        <taxon>Bacillati</taxon>
        <taxon>Bacillota</taxon>
        <taxon>Clostridia</taxon>
        <taxon>Eubacteriales</taxon>
        <taxon>Peptococcaceae</taxon>
        <taxon>Acididesulfobacillus</taxon>
    </lineage>
</organism>
<keyword evidence="1" id="KW-1133">Transmembrane helix</keyword>
<dbReference type="Proteomes" id="UP001071230">
    <property type="component" value="Unassembled WGS sequence"/>
</dbReference>
<dbReference type="PANTHER" id="PTHR40031">
    <property type="entry name" value="HYPOTHETICAL MEMBRANE SPANNING PROTEIN"/>
    <property type="match status" value="1"/>
</dbReference>
<keyword evidence="2" id="KW-0378">Hydrolase</keyword>
<accession>A0A8S0W387</accession>
<dbReference type="EMBL" id="CDGJ01000096">
    <property type="protein sequence ID" value="CEJ08849.1"/>
    <property type="molecule type" value="Genomic_DNA"/>
</dbReference>
<dbReference type="InterPro" id="IPR007404">
    <property type="entry name" value="YdjM-like"/>
</dbReference>
<protein>
    <submittedName>
        <fullName evidence="2">LexA-binding, inner membrane-associated putative hydrolase</fullName>
    </submittedName>
    <submittedName>
        <fullName evidence="3">Membrane-bound metal-dependent hydrolase</fullName>
    </submittedName>
</protein>
<keyword evidence="1" id="KW-0812">Transmembrane</keyword>
<evidence type="ECO:0000313" key="3">
    <source>
        <dbReference type="EMBL" id="CEJ08849.1"/>
    </source>
</evidence>
<proteinExistence type="predicted"/>
<dbReference type="PANTHER" id="PTHR40031:SF1">
    <property type="entry name" value="MEMBRANE-BOUND METAL-DEPENDENT HYDROLASE"/>
    <property type="match status" value="1"/>
</dbReference>
<dbReference type="GO" id="GO:0016787">
    <property type="term" value="F:hydrolase activity"/>
    <property type="evidence" value="ECO:0007669"/>
    <property type="project" value="UniProtKB-KW"/>
</dbReference>
<reference evidence="2" key="2">
    <citation type="submission" date="2020-01" db="EMBL/GenBank/DDBJ databases">
        <authorList>
            <person name="Hornung B."/>
        </authorList>
    </citation>
    <scope>NUCLEOTIDE SEQUENCE</scope>
    <source>
        <strain evidence="2">PacBioINE</strain>
    </source>
</reference>
<sequence length="319" mass="36210">MKTDPITHGLIGASLAVLSGHPVSLNDPVFLSCTLGAMLPDLDIVTHLKGRLNYLLKHRGASHSLLALGGMALGLTTVIYSFYPYTSWSTLFFWTLVGTLSHGLMDVLNSYGAELLWPFLKKKLTVDMIMLTDPVVFTLLLTALGFSSLDPGSGPRFIELAFAGSALYLGHRELSKLKVRDMVMSAYHIANKDEVKILPAMYRPFAWNFLLQQEDLVRFGTIHHKVPRIERVLPRWNDEDPYVTAAMEGNLAEIFDRFTPYYHIVARAEDEECKVEFVDLRYWTKEDFLYTGKVLVTADCEIAEEKFYMTNRNRILLSY</sequence>
<dbReference type="AlphaFoldDB" id="A0A8S0W387"/>
<dbReference type="RefSeq" id="WP_240984948.1">
    <property type="nucleotide sequence ID" value="NZ_CDGJ01000096.1"/>
</dbReference>
<feature type="transmembrane region" description="Helical" evidence="1">
    <location>
        <begin position="65"/>
        <end position="85"/>
    </location>
</feature>
<evidence type="ECO:0000313" key="2">
    <source>
        <dbReference type="EMBL" id="CAA7601418.1"/>
    </source>
</evidence>
<dbReference type="EMBL" id="LR746496">
    <property type="protein sequence ID" value="CAA7601418.1"/>
    <property type="molecule type" value="Genomic_DNA"/>
</dbReference>
<dbReference type="Pfam" id="PF04307">
    <property type="entry name" value="YdjM"/>
    <property type="match status" value="1"/>
</dbReference>
<reference evidence="3" key="1">
    <citation type="submission" date="2014-11" db="EMBL/GenBank/DDBJ databases">
        <authorList>
            <person name="Hornung B.V."/>
        </authorList>
    </citation>
    <scope>NUCLEOTIDE SEQUENCE</scope>
    <source>
        <strain evidence="3">INE</strain>
    </source>
</reference>